<proteinExistence type="predicted"/>
<dbReference type="AlphaFoldDB" id="A0A183UE33"/>
<keyword evidence="1" id="KW-0732">Signal</keyword>
<evidence type="ECO:0000313" key="3">
    <source>
        <dbReference type="Proteomes" id="UP000050794"/>
    </source>
</evidence>
<evidence type="ECO:0000313" key="4">
    <source>
        <dbReference type="WBParaSite" id="TCNE_0000675301-mRNA-1"/>
    </source>
</evidence>
<evidence type="ECO:0000313" key="2">
    <source>
        <dbReference type="EMBL" id="VDM38074.1"/>
    </source>
</evidence>
<protein>
    <submittedName>
        <fullName evidence="4">RxLR effector protein</fullName>
    </submittedName>
</protein>
<dbReference type="WBParaSite" id="TCNE_0000675301-mRNA-1">
    <property type="protein sequence ID" value="TCNE_0000675301-mRNA-1"/>
    <property type="gene ID" value="TCNE_0000675301"/>
</dbReference>
<reference evidence="2 3" key="2">
    <citation type="submission" date="2018-11" db="EMBL/GenBank/DDBJ databases">
        <authorList>
            <consortium name="Pathogen Informatics"/>
        </authorList>
    </citation>
    <scope>NUCLEOTIDE SEQUENCE [LARGE SCALE GENOMIC DNA]</scope>
</reference>
<evidence type="ECO:0000256" key="1">
    <source>
        <dbReference type="SAM" id="SignalP"/>
    </source>
</evidence>
<dbReference type="Proteomes" id="UP000050794">
    <property type="component" value="Unassembled WGS sequence"/>
</dbReference>
<sequence>MFMQLSICISFLLANVFADSPVLISSTTATPANSIHTLSSNTDTLGDSSAIHSSDSRLSLSPTSMSAGSAAVNANGNTSGVDGCFGKIRTASSVDAAFRESMDRMSKVARLDKIDELLRQKIPQLCTEAEAAEAKAFLDAEQPSVQIARSVASNLTNEEKDRLNFWQNLNDTFSERAFFLSKYENLPKEQYGQLTKSFSDVLNKFVGSDLKSAIAHFLTQLTPTEQYELKKYGAASEEEKLVTLVDDKLKAQNVSTVERDEIKGYVKGLFLSPKSD</sequence>
<keyword evidence="3" id="KW-1185">Reference proteome</keyword>
<feature type="chain" id="PRO_5044553125" evidence="1">
    <location>
        <begin position="19"/>
        <end position="276"/>
    </location>
</feature>
<gene>
    <name evidence="2" type="ORF">TCNE_LOCUS6753</name>
</gene>
<reference evidence="4" key="1">
    <citation type="submission" date="2016-06" db="UniProtKB">
        <authorList>
            <consortium name="WormBaseParasite"/>
        </authorList>
    </citation>
    <scope>IDENTIFICATION</scope>
</reference>
<feature type="signal peptide" evidence="1">
    <location>
        <begin position="1"/>
        <end position="18"/>
    </location>
</feature>
<organism evidence="3 4">
    <name type="scientific">Toxocara canis</name>
    <name type="common">Canine roundworm</name>
    <dbReference type="NCBI Taxonomy" id="6265"/>
    <lineage>
        <taxon>Eukaryota</taxon>
        <taxon>Metazoa</taxon>
        <taxon>Ecdysozoa</taxon>
        <taxon>Nematoda</taxon>
        <taxon>Chromadorea</taxon>
        <taxon>Rhabditida</taxon>
        <taxon>Spirurina</taxon>
        <taxon>Ascaridomorpha</taxon>
        <taxon>Ascaridoidea</taxon>
        <taxon>Toxocaridae</taxon>
        <taxon>Toxocara</taxon>
    </lineage>
</organism>
<dbReference type="EMBL" id="UYWY01019549">
    <property type="protein sequence ID" value="VDM38074.1"/>
    <property type="molecule type" value="Genomic_DNA"/>
</dbReference>
<name>A0A183UE33_TOXCA</name>
<accession>A0A183UE33</accession>